<dbReference type="RefSeq" id="WP_220204310.1">
    <property type="nucleotide sequence ID" value="NZ_BNJK01000001.1"/>
</dbReference>
<sequence>MFRPHPSGSIAGTPNSEPQNVQHVSQQGSQRITGKLLATQGYVVGIEVSGSGARQSVALANLDGEILYRVRRPLDYVPDSETVLKLLDEMLADVTGHERLQDGRILRVGVAVGGLVDSTRGVVRTLYHAHGWDNFPLQDYFAERLDVPCIIDNNANAAALAEVQRGVGSGERVVLYVGLGRGIGGALVVNGKIYHGETCTAGEIGHMLVRDDGPACSCGHHGHLEAVASARAIAGRMIGLSVEYPETVAALQQLTGGRTERLTADQVFRLAASGDRVAQHIIDEVHSYLGIALANIVHVVNPGMIILGGSVAKAGNLLVQPLQERLQHLCLPAAVQSLRVVQGSLGSEANILGAVTLALQDV</sequence>
<dbReference type="PANTHER" id="PTHR18964:SF149">
    <property type="entry name" value="BIFUNCTIONAL UDP-N-ACETYLGLUCOSAMINE 2-EPIMERASE_N-ACETYLMANNOSAMINE KINASE"/>
    <property type="match status" value="1"/>
</dbReference>
<comment type="similarity">
    <text evidence="1">Belongs to the ROK (NagC/XylR) family.</text>
</comment>
<dbReference type="InterPro" id="IPR000600">
    <property type="entry name" value="ROK"/>
</dbReference>
<dbReference type="SUPFAM" id="SSF53067">
    <property type="entry name" value="Actin-like ATPase domain"/>
    <property type="match status" value="1"/>
</dbReference>
<evidence type="ECO:0000256" key="1">
    <source>
        <dbReference type="ARBA" id="ARBA00006479"/>
    </source>
</evidence>
<reference evidence="3" key="1">
    <citation type="submission" date="2020-10" db="EMBL/GenBank/DDBJ databases">
        <title>Taxonomic study of unclassified bacteria belonging to the class Ktedonobacteria.</title>
        <authorList>
            <person name="Yabe S."/>
            <person name="Wang C.M."/>
            <person name="Zheng Y."/>
            <person name="Sakai Y."/>
            <person name="Cavaletti L."/>
            <person name="Monciardini P."/>
            <person name="Donadio S."/>
        </authorList>
    </citation>
    <scope>NUCLEOTIDE SEQUENCE</scope>
    <source>
        <strain evidence="3">ID150040</strain>
    </source>
</reference>
<dbReference type="Proteomes" id="UP000597444">
    <property type="component" value="Unassembled WGS sequence"/>
</dbReference>
<feature type="region of interest" description="Disordered" evidence="2">
    <location>
        <begin position="1"/>
        <end position="28"/>
    </location>
</feature>
<protein>
    <submittedName>
        <fullName evidence="3">Transcriptional regulator</fullName>
    </submittedName>
</protein>
<dbReference type="PANTHER" id="PTHR18964">
    <property type="entry name" value="ROK (REPRESSOR, ORF, KINASE) FAMILY"/>
    <property type="match status" value="1"/>
</dbReference>
<evidence type="ECO:0000313" key="4">
    <source>
        <dbReference type="Proteomes" id="UP000597444"/>
    </source>
</evidence>
<comment type="caution">
    <text evidence="3">The sequence shown here is derived from an EMBL/GenBank/DDBJ whole genome shotgun (WGS) entry which is preliminary data.</text>
</comment>
<feature type="compositionally biased region" description="Polar residues" evidence="2">
    <location>
        <begin position="10"/>
        <end position="28"/>
    </location>
</feature>
<dbReference type="InterPro" id="IPR049874">
    <property type="entry name" value="ROK_cs"/>
</dbReference>
<evidence type="ECO:0000256" key="2">
    <source>
        <dbReference type="SAM" id="MobiDB-lite"/>
    </source>
</evidence>
<dbReference type="Pfam" id="PF00480">
    <property type="entry name" value="ROK"/>
    <property type="match status" value="1"/>
</dbReference>
<accession>A0A8J3IJC4</accession>
<evidence type="ECO:0000313" key="3">
    <source>
        <dbReference type="EMBL" id="GHO93530.1"/>
    </source>
</evidence>
<name>A0A8J3IJC4_9CHLR</name>
<keyword evidence="4" id="KW-1185">Reference proteome</keyword>
<dbReference type="Gene3D" id="3.30.420.40">
    <property type="match status" value="2"/>
</dbReference>
<dbReference type="AlphaFoldDB" id="A0A8J3IJC4"/>
<dbReference type="PROSITE" id="PS01125">
    <property type="entry name" value="ROK"/>
    <property type="match status" value="1"/>
</dbReference>
<dbReference type="InterPro" id="IPR043129">
    <property type="entry name" value="ATPase_NBD"/>
</dbReference>
<proteinExistence type="inferred from homology"/>
<organism evidence="3 4">
    <name type="scientific">Reticulibacter mediterranei</name>
    <dbReference type="NCBI Taxonomy" id="2778369"/>
    <lineage>
        <taxon>Bacteria</taxon>
        <taxon>Bacillati</taxon>
        <taxon>Chloroflexota</taxon>
        <taxon>Ktedonobacteria</taxon>
        <taxon>Ktedonobacterales</taxon>
        <taxon>Reticulibacteraceae</taxon>
        <taxon>Reticulibacter</taxon>
    </lineage>
</organism>
<gene>
    <name evidence="3" type="ORF">KSF_035780</name>
</gene>
<dbReference type="EMBL" id="BNJK01000001">
    <property type="protein sequence ID" value="GHO93530.1"/>
    <property type="molecule type" value="Genomic_DNA"/>
</dbReference>